<dbReference type="OrthoDB" id="10439431at2759"/>
<name>A0A284RIL3_ARMOS</name>
<accession>A0A284RIL3</accession>
<gene>
    <name evidence="1" type="ORF">ARMOST_11967</name>
</gene>
<reference evidence="2" key="1">
    <citation type="journal article" date="2017" name="Nat. Ecol. Evol.">
        <title>Genome expansion and lineage-specific genetic innovations in the forest pathogenic fungi Armillaria.</title>
        <authorList>
            <person name="Sipos G."/>
            <person name="Prasanna A.N."/>
            <person name="Walter M.C."/>
            <person name="O'Connor E."/>
            <person name="Balint B."/>
            <person name="Krizsan K."/>
            <person name="Kiss B."/>
            <person name="Hess J."/>
            <person name="Varga T."/>
            <person name="Slot J."/>
            <person name="Riley R."/>
            <person name="Boka B."/>
            <person name="Rigling D."/>
            <person name="Barry K."/>
            <person name="Lee J."/>
            <person name="Mihaltcheva S."/>
            <person name="LaButti K."/>
            <person name="Lipzen A."/>
            <person name="Waldron R."/>
            <person name="Moloney N.M."/>
            <person name="Sperisen C."/>
            <person name="Kredics L."/>
            <person name="Vagvoelgyi C."/>
            <person name="Patrignani A."/>
            <person name="Fitzpatrick D."/>
            <person name="Nagy I."/>
            <person name="Doyle S."/>
            <person name="Anderson J.B."/>
            <person name="Grigoriev I.V."/>
            <person name="Gueldener U."/>
            <person name="Muensterkoetter M."/>
            <person name="Nagy L.G."/>
        </authorList>
    </citation>
    <scope>NUCLEOTIDE SEQUENCE [LARGE SCALE GENOMIC DNA]</scope>
    <source>
        <strain evidence="2">C18/9</strain>
    </source>
</reference>
<organism evidence="1 2">
    <name type="scientific">Armillaria ostoyae</name>
    <name type="common">Armillaria root rot fungus</name>
    <dbReference type="NCBI Taxonomy" id="47428"/>
    <lineage>
        <taxon>Eukaryota</taxon>
        <taxon>Fungi</taxon>
        <taxon>Dikarya</taxon>
        <taxon>Basidiomycota</taxon>
        <taxon>Agaricomycotina</taxon>
        <taxon>Agaricomycetes</taxon>
        <taxon>Agaricomycetidae</taxon>
        <taxon>Agaricales</taxon>
        <taxon>Marasmiineae</taxon>
        <taxon>Physalacriaceae</taxon>
        <taxon>Armillaria</taxon>
    </lineage>
</organism>
<evidence type="ECO:0000313" key="1">
    <source>
        <dbReference type="EMBL" id="SJL08600.1"/>
    </source>
</evidence>
<dbReference type="Proteomes" id="UP000219338">
    <property type="component" value="Unassembled WGS sequence"/>
</dbReference>
<dbReference type="EMBL" id="FUEG01000009">
    <property type="protein sequence ID" value="SJL08600.1"/>
    <property type="molecule type" value="Genomic_DNA"/>
</dbReference>
<evidence type="ECO:0000313" key="2">
    <source>
        <dbReference type="Proteomes" id="UP000219338"/>
    </source>
</evidence>
<dbReference type="AlphaFoldDB" id="A0A284RIL3"/>
<proteinExistence type="predicted"/>
<protein>
    <submittedName>
        <fullName evidence="1">Uncharacterized protein</fullName>
    </submittedName>
</protein>
<keyword evidence="2" id="KW-1185">Reference proteome</keyword>
<sequence length="104" mass="11102">MTSSIKAGDSRGIPTNAVELAMPLPFGGVSKDPTIQSTMAVNAYLVNRTMRSIKICCEDSYCLGKKHGRTFVQGVRLCVNIANINLPEVIKWPGSLQPVGGLAP</sequence>